<keyword evidence="4" id="KW-1185">Reference proteome</keyword>
<evidence type="ECO:0000313" key="3">
    <source>
        <dbReference type="EMBL" id="TVY99719.1"/>
    </source>
</evidence>
<feature type="transmembrane region" description="Helical" evidence="2">
    <location>
        <begin position="51"/>
        <end position="70"/>
    </location>
</feature>
<accession>A0A6P2BLE0</accession>
<dbReference type="AlphaFoldDB" id="A0A6P2BLE0"/>
<evidence type="ECO:0000313" key="4">
    <source>
        <dbReference type="Proteomes" id="UP000460272"/>
    </source>
</evidence>
<feature type="transmembrane region" description="Helical" evidence="2">
    <location>
        <begin position="76"/>
        <end position="96"/>
    </location>
</feature>
<organism evidence="3 4">
    <name type="scientific">Trebonia kvetii</name>
    <dbReference type="NCBI Taxonomy" id="2480626"/>
    <lineage>
        <taxon>Bacteria</taxon>
        <taxon>Bacillati</taxon>
        <taxon>Actinomycetota</taxon>
        <taxon>Actinomycetes</taxon>
        <taxon>Streptosporangiales</taxon>
        <taxon>Treboniaceae</taxon>
        <taxon>Trebonia</taxon>
    </lineage>
</organism>
<feature type="region of interest" description="Disordered" evidence="1">
    <location>
        <begin position="124"/>
        <end position="157"/>
    </location>
</feature>
<evidence type="ECO:0000256" key="1">
    <source>
        <dbReference type="SAM" id="MobiDB-lite"/>
    </source>
</evidence>
<keyword evidence="2" id="KW-0472">Membrane</keyword>
<feature type="transmembrane region" description="Helical" evidence="2">
    <location>
        <begin position="168"/>
        <end position="188"/>
    </location>
</feature>
<name>A0A6P2BLE0_9ACTN</name>
<keyword evidence="2" id="KW-1133">Transmembrane helix</keyword>
<feature type="compositionally biased region" description="Low complexity" evidence="1">
    <location>
        <begin position="133"/>
        <end position="147"/>
    </location>
</feature>
<dbReference type="Proteomes" id="UP000460272">
    <property type="component" value="Unassembled WGS sequence"/>
</dbReference>
<sequence>MSFGDRAILWLHVTAAIFTIGPGTAAIMSTPRYIRARNPVVVGFLLRTTRIYSVGSLLVLVFGLILTGMTHKFSQWWISVSLTLFVVAVVLLVIILRDQRKALAALTAAEGTLGAGPVEVTIRSSEDDKPARGADPADADQPPTAAPRVEPAPSARSDIKAAVERGRIVSLGGVTALIWLVILVLMVWH</sequence>
<evidence type="ECO:0000256" key="2">
    <source>
        <dbReference type="SAM" id="Phobius"/>
    </source>
</evidence>
<comment type="caution">
    <text evidence="3">The sequence shown here is derived from an EMBL/GenBank/DDBJ whole genome shotgun (WGS) entry which is preliminary data.</text>
</comment>
<dbReference type="OrthoDB" id="3536566at2"/>
<feature type="transmembrane region" description="Helical" evidence="2">
    <location>
        <begin position="6"/>
        <end position="30"/>
    </location>
</feature>
<gene>
    <name evidence="3" type="ORF">EAS64_41485</name>
</gene>
<keyword evidence="2" id="KW-0812">Transmembrane</keyword>
<dbReference type="InterPro" id="IPR018729">
    <property type="entry name" value="DUF2269_transmembrane"/>
</dbReference>
<proteinExistence type="predicted"/>
<dbReference type="Pfam" id="PF10027">
    <property type="entry name" value="DUF2269"/>
    <property type="match status" value="1"/>
</dbReference>
<protein>
    <submittedName>
        <fullName evidence="3">DUF2269 family protein</fullName>
    </submittedName>
</protein>
<reference evidence="3 4" key="1">
    <citation type="submission" date="2018-11" db="EMBL/GenBank/DDBJ databases">
        <title>Trebonia kvetii gen.nov., sp.nov., a novel acidophilic actinobacterium, and proposal of the new actinobacterial family Treboniaceae fam. nov.</title>
        <authorList>
            <person name="Rapoport D."/>
            <person name="Sagova-Mareckova M."/>
            <person name="Sedlacek I."/>
            <person name="Provaznik J."/>
            <person name="Kralova S."/>
            <person name="Pavlinic D."/>
            <person name="Benes V."/>
            <person name="Kopecky J."/>
        </authorList>
    </citation>
    <scope>NUCLEOTIDE SEQUENCE [LARGE SCALE GENOMIC DNA]</scope>
    <source>
        <strain evidence="3 4">15Tr583</strain>
    </source>
</reference>
<dbReference type="EMBL" id="RPFW01000012">
    <property type="protein sequence ID" value="TVY99719.1"/>
    <property type="molecule type" value="Genomic_DNA"/>
</dbReference>
<dbReference type="RefSeq" id="WP_145862203.1">
    <property type="nucleotide sequence ID" value="NZ_RPFW01000012.1"/>
</dbReference>